<keyword evidence="1" id="KW-0812">Transmembrane</keyword>
<organism evidence="2 3">
    <name type="scientific">Ornithinimicrobium kibberense</name>
    <dbReference type="NCBI Taxonomy" id="282060"/>
    <lineage>
        <taxon>Bacteria</taxon>
        <taxon>Bacillati</taxon>
        <taxon>Actinomycetota</taxon>
        <taxon>Actinomycetes</taxon>
        <taxon>Micrococcales</taxon>
        <taxon>Ornithinimicrobiaceae</taxon>
        <taxon>Ornithinimicrobium</taxon>
    </lineage>
</organism>
<dbReference type="RefSeq" id="WP_377466772.1">
    <property type="nucleotide sequence ID" value="NZ_JBHMAX010000051.1"/>
</dbReference>
<sequence length="249" mass="26826">MRTAFVRSLDVEYLGLNGLFTSLTNILSAAELGIGTAIAFRLYATLAKGEKAAVSGYYNLLKRINFGLAGGIVVLGLLSLPIIGWFIGNVPQVQESVSLLFLLYLAATIVTYVFAHYSALLIADQSEYLVAASLAVVTVVVSVAQGYVLLSGRGFVAYLALQPVIPLAQGLVMWALVRRRLPFVREESKTLGPEARRDLWRDVRAVAIFRVAGVVIAGAPLLLMAGLFGVVTLGVFSNYHMLVHALQNV</sequence>
<feature type="transmembrane region" description="Helical" evidence="1">
    <location>
        <begin position="20"/>
        <end position="43"/>
    </location>
</feature>
<proteinExistence type="predicted"/>
<feature type="non-terminal residue" evidence="2">
    <location>
        <position position="249"/>
    </location>
</feature>
<name>A0ABV5V6Y1_9MICO</name>
<keyword evidence="1" id="KW-1133">Transmembrane helix</keyword>
<evidence type="ECO:0000313" key="2">
    <source>
        <dbReference type="EMBL" id="MFB9733525.1"/>
    </source>
</evidence>
<feature type="transmembrane region" description="Helical" evidence="1">
    <location>
        <begin position="64"/>
        <end position="87"/>
    </location>
</feature>
<keyword evidence="1" id="KW-0472">Membrane</keyword>
<feature type="transmembrane region" description="Helical" evidence="1">
    <location>
        <begin position="99"/>
        <end position="121"/>
    </location>
</feature>
<protein>
    <recommendedName>
        <fullName evidence="4">Polysaccharide biosynthesis protein</fullName>
    </recommendedName>
</protein>
<gene>
    <name evidence="2" type="ORF">ACFFN0_15870</name>
</gene>
<dbReference type="Proteomes" id="UP001589613">
    <property type="component" value="Unassembled WGS sequence"/>
</dbReference>
<feature type="transmembrane region" description="Helical" evidence="1">
    <location>
        <begin position="128"/>
        <end position="149"/>
    </location>
</feature>
<reference evidence="2 3" key="1">
    <citation type="submission" date="2024-09" db="EMBL/GenBank/DDBJ databases">
        <authorList>
            <person name="Sun Q."/>
            <person name="Mori K."/>
        </authorList>
    </citation>
    <scope>NUCLEOTIDE SEQUENCE [LARGE SCALE GENOMIC DNA]</scope>
    <source>
        <strain evidence="2 3">JCM 12763</strain>
    </source>
</reference>
<feature type="transmembrane region" description="Helical" evidence="1">
    <location>
        <begin position="155"/>
        <end position="177"/>
    </location>
</feature>
<keyword evidence="3" id="KW-1185">Reference proteome</keyword>
<accession>A0ABV5V6Y1</accession>
<comment type="caution">
    <text evidence="2">The sequence shown here is derived from an EMBL/GenBank/DDBJ whole genome shotgun (WGS) entry which is preliminary data.</text>
</comment>
<dbReference type="EMBL" id="JBHMAX010000051">
    <property type="protein sequence ID" value="MFB9733525.1"/>
    <property type="molecule type" value="Genomic_DNA"/>
</dbReference>
<feature type="transmembrane region" description="Helical" evidence="1">
    <location>
        <begin position="207"/>
        <end position="236"/>
    </location>
</feature>
<evidence type="ECO:0000313" key="3">
    <source>
        <dbReference type="Proteomes" id="UP001589613"/>
    </source>
</evidence>
<evidence type="ECO:0008006" key="4">
    <source>
        <dbReference type="Google" id="ProtNLM"/>
    </source>
</evidence>
<evidence type="ECO:0000256" key="1">
    <source>
        <dbReference type="SAM" id="Phobius"/>
    </source>
</evidence>